<dbReference type="EMBL" id="JABBXD010000009">
    <property type="protein sequence ID" value="MBD3586931.1"/>
    <property type="molecule type" value="Genomic_DNA"/>
</dbReference>
<comment type="caution">
    <text evidence="3">The sequence shown here is derived from an EMBL/GenBank/DDBJ whole genome shotgun (WGS) entry which is preliminary data.</text>
</comment>
<feature type="chain" id="PRO_5046541630" evidence="2">
    <location>
        <begin position="27"/>
        <end position="176"/>
    </location>
</feature>
<evidence type="ECO:0000256" key="1">
    <source>
        <dbReference type="SAM" id="MobiDB-lite"/>
    </source>
</evidence>
<evidence type="ECO:0000256" key="2">
    <source>
        <dbReference type="SAM" id="SignalP"/>
    </source>
</evidence>
<reference evidence="3 4" key="1">
    <citation type="submission" date="2020-04" db="EMBL/GenBank/DDBJ databases">
        <title>Salinimonas sp. HHU 13199.</title>
        <authorList>
            <person name="Cui X."/>
            <person name="Zhang D."/>
        </authorList>
    </citation>
    <scope>NUCLEOTIDE SEQUENCE [LARGE SCALE GENOMIC DNA]</scope>
    <source>
        <strain evidence="3 4">HHU 13199</strain>
    </source>
</reference>
<sequence length="176" mass="18642">MMQVFSRHLALLLTLGAAIASLPAFSTDAEPIYYSDCAYIEFEDIDNAQMTREEQLAAMDADFEESLNASEECMSEALDSGAQKLADAGAGSETGDQQSESADNSVAAQASAATEYQTTQSQQQHTTTDQTRSHAGGQGQQGSSAVCDAVKQGLEAATTDSEKAHFQSLMNEYGCS</sequence>
<gene>
    <name evidence="3" type="ORF">HHX48_14390</name>
</gene>
<feature type="compositionally biased region" description="Polar residues" evidence="1">
    <location>
        <begin position="94"/>
        <end position="106"/>
    </location>
</feature>
<name>A0ABR8LPT3_9ALTE</name>
<feature type="compositionally biased region" description="Low complexity" evidence="1">
    <location>
        <begin position="107"/>
        <end position="130"/>
    </location>
</feature>
<feature type="signal peptide" evidence="2">
    <location>
        <begin position="1"/>
        <end position="26"/>
    </location>
</feature>
<keyword evidence="4" id="KW-1185">Reference proteome</keyword>
<accession>A0ABR8LPT3</accession>
<keyword evidence="2" id="KW-0732">Signal</keyword>
<feature type="region of interest" description="Disordered" evidence="1">
    <location>
        <begin position="67"/>
        <end position="144"/>
    </location>
</feature>
<dbReference type="RefSeq" id="WP_191026128.1">
    <property type="nucleotide sequence ID" value="NZ_JABBXD010000009.1"/>
</dbReference>
<protein>
    <submittedName>
        <fullName evidence="3">Uncharacterized protein</fullName>
    </submittedName>
</protein>
<evidence type="ECO:0000313" key="4">
    <source>
        <dbReference type="Proteomes" id="UP000624419"/>
    </source>
</evidence>
<dbReference type="Proteomes" id="UP000624419">
    <property type="component" value="Unassembled WGS sequence"/>
</dbReference>
<proteinExistence type="predicted"/>
<evidence type="ECO:0000313" key="3">
    <source>
        <dbReference type="EMBL" id="MBD3586931.1"/>
    </source>
</evidence>
<organism evidence="3 4">
    <name type="scientific">Salinimonas profundi</name>
    <dbReference type="NCBI Taxonomy" id="2729140"/>
    <lineage>
        <taxon>Bacteria</taxon>
        <taxon>Pseudomonadati</taxon>
        <taxon>Pseudomonadota</taxon>
        <taxon>Gammaproteobacteria</taxon>
        <taxon>Alteromonadales</taxon>
        <taxon>Alteromonadaceae</taxon>
        <taxon>Alteromonas/Salinimonas group</taxon>
        <taxon>Salinimonas</taxon>
    </lineage>
</organism>